<keyword evidence="1" id="KW-0472">Membrane</keyword>
<keyword evidence="1" id="KW-0812">Transmembrane</keyword>
<protein>
    <recommendedName>
        <fullName evidence="2">Reverse transcriptase zinc-binding domain-containing protein</fullName>
    </recommendedName>
</protein>
<feature type="transmembrane region" description="Helical" evidence="1">
    <location>
        <begin position="227"/>
        <end position="246"/>
    </location>
</feature>
<dbReference type="Pfam" id="PF13966">
    <property type="entry name" value="zf-RVT"/>
    <property type="match status" value="1"/>
</dbReference>
<proteinExistence type="predicted"/>
<evidence type="ECO:0000259" key="2">
    <source>
        <dbReference type="Pfam" id="PF13966"/>
    </source>
</evidence>
<dbReference type="Proteomes" id="UP001652660">
    <property type="component" value="Chromosome 8c"/>
</dbReference>
<keyword evidence="1" id="KW-1133">Transmembrane helix</keyword>
<evidence type="ECO:0000313" key="3">
    <source>
        <dbReference type="Proteomes" id="UP001652660"/>
    </source>
</evidence>
<evidence type="ECO:0000313" key="4">
    <source>
        <dbReference type="RefSeq" id="XP_071918732.1"/>
    </source>
</evidence>
<evidence type="ECO:0000256" key="1">
    <source>
        <dbReference type="SAM" id="Phobius"/>
    </source>
</evidence>
<accession>A0ABM4VGS5</accession>
<keyword evidence="3" id="KW-1185">Reference proteome</keyword>
<gene>
    <name evidence="4" type="primary">LOC140013364</name>
</gene>
<feature type="domain" description="Reverse transcriptase zinc-binding" evidence="2">
    <location>
        <begin position="60"/>
        <end position="145"/>
    </location>
</feature>
<dbReference type="RefSeq" id="XP_071918732.1">
    <property type="nucleotide sequence ID" value="XM_072062631.1"/>
</dbReference>
<organism evidence="3 4">
    <name type="scientific">Coffea arabica</name>
    <name type="common">Arabian coffee</name>
    <dbReference type="NCBI Taxonomy" id="13443"/>
    <lineage>
        <taxon>Eukaryota</taxon>
        <taxon>Viridiplantae</taxon>
        <taxon>Streptophyta</taxon>
        <taxon>Embryophyta</taxon>
        <taxon>Tracheophyta</taxon>
        <taxon>Spermatophyta</taxon>
        <taxon>Magnoliopsida</taxon>
        <taxon>eudicotyledons</taxon>
        <taxon>Gunneridae</taxon>
        <taxon>Pentapetalae</taxon>
        <taxon>asterids</taxon>
        <taxon>lamiids</taxon>
        <taxon>Gentianales</taxon>
        <taxon>Rubiaceae</taxon>
        <taxon>Ixoroideae</taxon>
        <taxon>Gardenieae complex</taxon>
        <taxon>Bertiereae - Coffeeae clade</taxon>
        <taxon>Coffeeae</taxon>
        <taxon>Coffea</taxon>
    </lineage>
</organism>
<dbReference type="GeneID" id="140013364"/>
<dbReference type="InterPro" id="IPR026960">
    <property type="entry name" value="RVT-Znf"/>
</dbReference>
<sequence length="279" mass="32004">MAKDGDGQRPNGAAYSMDFGEWGNGFLLPQVIVSDILRIPPPMSRRLDRLVWDLNSSGSFTVSSTYQVVRLPGPRSFLLANIWHLLIPAKVSFFMLRLLESSLPVMDILYRFQVQGPSHCWCYNDPKTESLDHIFCTGEIPLQVWQSFEGIDGSLSPVFTVRHALTKWWLRVTTKSALKLIYRILPCLVCWHLWRATNSVLFEGKGVTAAGVHLRILGELREILCGWFFNLAIGGLFWYSLLDLVVKKDRLSRISWQNWSRSQFRIPKLNVDGCYRDNP</sequence>
<name>A0ABM4VGS5_COFAR</name>
<reference evidence="4" key="1">
    <citation type="submission" date="2025-08" db="UniProtKB">
        <authorList>
            <consortium name="RefSeq"/>
        </authorList>
    </citation>
    <scope>IDENTIFICATION</scope>
    <source>
        <tissue evidence="4">Leaves</tissue>
    </source>
</reference>